<dbReference type="AlphaFoldDB" id="A0A1G6Z270"/>
<evidence type="ECO:0000313" key="2">
    <source>
        <dbReference type="EMBL" id="SDD96749.1"/>
    </source>
</evidence>
<evidence type="ECO:0000313" key="3">
    <source>
        <dbReference type="Proteomes" id="UP000198908"/>
    </source>
</evidence>
<name>A0A1G6Z270_9BURK</name>
<dbReference type="Proteomes" id="UP000198908">
    <property type="component" value="Unassembled WGS sequence"/>
</dbReference>
<reference evidence="3" key="1">
    <citation type="submission" date="2016-09" db="EMBL/GenBank/DDBJ databases">
        <authorList>
            <person name="Varghese N."/>
            <person name="Submissions S."/>
        </authorList>
    </citation>
    <scope>NUCLEOTIDE SEQUENCE [LARGE SCALE GENOMIC DNA]</scope>
    <source>
        <strain evidence="3">TNe-862</strain>
    </source>
</reference>
<evidence type="ECO:0000256" key="1">
    <source>
        <dbReference type="SAM" id="MobiDB-lite"/>
    </source>
</evidence>
<gene>
    <name evidence="2" type="ORF">SAMN05421548_12956</name>
</gene>
<protein>
    <submittedName>
        <fullName evidence="2">Uncharacterized protein</fullName>
    </submittedName>
</protein>
<dbReference type="RefSeq" id="WP_092003229.1">
    <property type="nucleotide sequence ID" value="NZ_FMYQ01000029.1"/>
</dbReference>
<dbReference type="EMBL" id="FMYQ01000029">
    <property type="protein sequence ID" value="SDD96749.1"/>
    <property type="molecule type" value="Genomic_DNA"/>
</dbReference>
<keyword evidence="3" id="KW-1185">Reference proteome</keyword>
<proteinExistence type="predicted"/>
<accession>A0A1G6Z270</accession>
<sequence length="159" mass="17207">MSHADEYFSAALDSLLATIDGLLSEPADKLMEYRAVVETARSNAVSPDRAGHAGIDDATISQLGFLSRLARGFAEHAEREFAIAAIELATNELRRVPRSSEDLSPPQGLIQRFSEHSDPQTWVDSGILDPETVRSAIGLHGEPGHAPSHLPKLPDTNED</sequence>
<feature type="region of interest" description="Disordered" evidence="1">
    <location>
        <begin position="136"/>
        <end position="159"/>
    </location>
</feature>
<organism evidence="2 3">
    <name type="scientific">Paraburkholderia lycopersici</name>
    <dbReference type="NCBI Taxonomy" id="416944"/>
    <lineage>
        <taxon>Bacteria</taxon>
        <taxon>Pseudomonadati</taxon>
        <taxon>Pseudomonadota</taxon>
        <taxon>Betaproteobacteria</taxon>
        <taxon>Burkholderiales</taxon>
        <taxon>Burkholderiaceae</taxon>
        <taxon>Paraburkholderia</taxon>
    </lineage>
</organism>
<dbReference type="STRING" id="416944.SAMN05421548_12956"/>